<sequence>MKGIIFTEFIDIVENTFDLEVCQSMLDKAGDSGAYTSVGSYEHQRLVKLIISLSKVTGVPAEQLQQTFGRAVFPRLLQLLPNYHFVDSNTFDFIRSVEAYIHQEVKKLYPDTTPPRFEFANETETTMTMDYHSARCMGYVCLGLLEGCADYFNQALEITLEPTDQKDHVRFHLLLSDN</sequence>
<evidence type="ECO:0000259" key="1">
    <source>
        <dbReference type="Pfam" id="PF07700"/>
    </source>
</evidence>
<dbReference type="Gene3D" id="3.90.1520.10">
    <property type="entry name" value="H-NOX domain"/>
    <property type="match status" value="1"/>
</dbReference>
<dbReference type="GO" id="GO:0020037">
    <property type="term" value="F:heme binding"/>
    <property type="evidence" value="ECO:0007669"/>
    <property type="project" value="InterPro"/>
</dbReference>
<dbReference type="RefSeq" id="WP_045064730.1">
    <property type="nucleotide sequence ID" value="NZ_CP131573.1"/>
</dbReference>
<dbReference type="Pfam" id="PF07700">
    <property type="entry name" value="HNOB"/>
    <property type="match status" value="1"/>
</dbReference>
<dbReference type="Proteomes" id="UP000240530">
    <property type="component" value="Unassembled WGS sequence"/>
</dbReference>
<evidence type="ECO:0000313" key="2">
    <source>
        <dbReference type="EMBL" id="PSV08842.1"/>
    </source>
</evidence>
<dbReference type="InterPro" id="IPR038158">
    <property type="entry name" value="H-NOX_domain_sf"/>
</dbReference>
<reference evidence="2 3" key="1">
    <citation type="submission" date="2018-03" db="EMBL/GenBank/DDBJ databases">
        <title>Whole genome sequencing of Histamine producing bacteria.</title>
        <authorList>
            <person name="Butler K."/>
        </authorList>
    </citation>
    <scope>NUCLEOTIDE SEQUENCE [LARGE SCALE GENOMIC DNA]</scope>
    <source>
        <strain evidence="2 3">Res.4.1</strain>
    </source>
</reference>
<gene>
    <name evidence="2" type="ORF">C0W93_17605</name>
</gene>
<protein>
    <submittedName>
        <fullName evidence="2">Guanylate cyclase</fullName>
    </submittedName>
</protein>
<comment type="caution">
    <text evidence="2">The sequence shown here is derived from an EMBL/GenBank/DDBJ whole genome shotgun (WGS) entry which is preliminary data.</text>
</comment>
<feature type="domain" description="Heme NO-binding" evidence="1">
    <location>
        <begin position="2"/>
        <end position="159"/>
    </location>
</feature>
<accession>A0A2T3KRG5</accession>
<name>A0A2T3KRG5_PHOLD</name>
<organism evidence="2 3">
    <name type="scientific">Photobacterium leiognathi subsp. mandapamensis</name>
    <name type="common">Photobacterium mandapamensis</name>
    <dbReference type="NCBI Taxonomy" id="48408"/>
    <lineage>
        <taxon>Bacteria</taxon>
        <taxon>Pseudomonadati</taxon>
        <taxon>Pseudomonadota</taxon>
        <taxon>Gammaproteobacteria</taxon>
        <taxon>Vibrionales</taxon>
        <taxon>Vibrionaceae</taxon>
        <taxon>Photobacterium</taxon>
    </lineage>
</organism>
<proteinExistence type="predicted"/>
<dbReference type="EMBL" id="PYNS01000025">
    <property type="protein sequence ID" value="PSV08842.1"/>
    <property type="molecule type" value="Genomic_DNA"/>
</dbReference>
<dbReference type="SUPFAM" id="SSF111126">
    <property type="entry name" value="Ligand-binding domain in the NO signalling and Golgi transport"/>
    <property type="match status" value="1"/>
</dbReference>
<dbReference type="InterPro" id="IPR024096">
    <property type="entry name" value="NO_sig/Golgi_transp_ligand-bd"/>
</dbReference>
<dbReference type="AlphaFoldDB" id="A0A2T3KRG5"/>
<dbReference type="InterPro" id="IPR011644">
    <property type="entry name" value="Heme_NO-bd"/>
</dbReference>
<evidence type="ECO:0000313" key="3">
    <source>
        <dbReference type="Proteomes" id="UP000240530"/>
    </source>
</evidence>